<protein>
    <submittedName>
        <fullName evidence="3">Uncharacterized protein</fullName>
    </submittedName>
</protein>
<dbReference type="Proteomes" id="UP000070544">
    <property type="component" value="Unassembled WGS sequence"/>
</dbReference>
<sequence length="93" mass="9622">MSSNPGTDNPFQLRLKPPKAPQPPKPSFRVPSPASSPSAAVLVVITVGVFAMWIGFPKPKESSVYTGGSVPAVDDAGNPKLGGQAKPRRVLGS</sequence>
<keyword evidence="4" id="KW-1185">Reference proteome</keyword>
<keyword evidence="2" id="KW-1133">Transmembrane helix</keyword>
<organism evidence="3 4">
    <name type="scientific">Gonapodya prolifera (strain JEL478)</name>
    <name type="common">Monoblepharis prolifera</name>
    <dbReference type="NCBI Taxonomy" id="1344416"/>
    <lineage>
        <taxon>Eukaryota</taxon>
        <taxon>Fungi</taxon>
        <taxon>Fungi incertae sedis</taxon>
        <taxon>Chytridiomycota</taxon>
        <taxon>Chytridiomycota incertae sedis</taxon>
        <taxon>Monoblepharidomycetes</taxon>
        <taxon>Monoblepharidales</taxon>
        <taxon>Gonapodyaceae</taxon>
        <taxon>Gonapodya</taxon>
    </lineage>
</organism>
<name>A0A139AQQ2_GONPJ</name>
<gene>
    <name evidence="3" type="ORF">M427DRAFT_53321</name>
</gene>
<keyword evidence="2" id="KW-0812">Transmembrane</keyword>
<feature type="region of interest" description="Disordered" evidence="1">
    <location>
        <begin position="61"/>
        <end position="93"/>
    </location>
</feature>
<evidence type="ECO:0000313" key="3">
    <source>
        <dbReference type="EMBL" id="KXS18833.1"/>
    </source>
</evidence>
<accession>A0A139AQQ2</accession>
<dbReference type="EMBL" id="KQ965740">
    <property type="protein sequence ID" value="KXS18833.1"/>
    <property type="molecule type" value="Genomic_DNA"/>
</dbReference>
<keyword evidence="2" id="KW-0472">Membrane</keyword>
<feature type="region of interest" description="Disordered" evidence="1">
    <location>
        <begin position="1"/>
        <end position="36"/>
    </location>
</feature>
<evidence type="ECO:0000313" key="4">
    <source>
        <dbReference type="Proteomes" id="UP000070544"/>
    </source>
</evidence>
<feature type="compositionally biased region" description="Polar residues" evidence="1">
    <location>
        <begin position="1"/>
        <end position="10"/>
    </location>
</feature>
<dbReference type="AlphaFoldDB" id="A0A139AQQ2"/>
<evidence type="ECO:0000256" key="2">
    <source>
        <dbReference type="SAM" id="Phobius"/>
    </source>
</evidence>
<feature type="transmembrane region" description="Helical" evidence="2">
    <location>
        <begin position="38"/>
        <end position="56"/>
    </location>
</feature>
<reference evidence="3 4" key="1">
    <citation type="journal article" date="2015" name="Genome Biol. Evol.">
        <title>Phylogenomic analyses indicate that early fungi evolved digesting cell walls of algal ancestors of land plants.</title>
        <authorList>
            <person name="Chang Y."/>
            <person name="Wang S."/>
            <person name="Sekimoto S."/>
            <person name="Aerts A.L."/>
            <person name="Choi C."/>
            <person name="Clum A."/>
            <person name="LaButti K.M."/>
            <person name="Lindquist E.A."/>
            <person name="Yee Ngan C."/>
            <person name="Ohm R.A."/>
            <person name="Salamov A.A."/>
            <person name="Grigoriev I.V."/>
            <person name="Spatafora J.W."/>
            <person name="Berbee M.L."/>
        </authorList>
    </citation>
    <scope>NUCLEOTIDE SEQUENCE [LARGE SCALE GENOMIC DNA]</scope>
    <source>
        <strain evidence="3 4">JEL478</strain>
    </source>
</reference>
<proteinExistence type="predicted"/>
<evidence type="ECO:0000256" key="1">
    <source>
        <dbReference type="SAM" id="MobiDB-lite"/>
    </source>
</evidence>